<reference evidence="10" key="1">
    <citation type="submission" date="2016-11" db="EMBL/GenBank/DDBJ databases">
        <authorList>
            <person name="Varghese N."/>
            <person name="Submissions S."/>
        </authorList>
    </citation>
    <scope>NUCLEOTIDE SEQUENCE [LARGE SCALE GENOMIC DNA]</scope>
    <source>
        <strain evidence="10">DSM 24786</strain>
    </source>
</reference>
<evidence type="ECO:0000256" key="4">
    <source>
        <dbReference type="ARBA" id="ARBA00022729"/>
    </source>
</evidence>
<dbReference type="PROSITE" id="PS51007">
    <property type="entry name" value="CYTC"/>
    <property type="match status" value="2"/>
</dbReference>
<feature type="domain" description="Cytochrome c" evidence="8">
    <location>
        <begin position="473"/>
        <end position="613"/>
    </location>
</feature>
<keyword evidence="10" id="KW-1185">Reference proteome</keyword>
<dbReference type="GO" id="GO:0030313">
    <property type="term" value="C:cell envelope"/>
    <property type="evidence" value="ECO:0007669"/>
    <property type="project" value="UniProtKB-SubCell"/>
</dbReference>
<dbReference type="GO" id="GO:0020037">
    <property type="term" value="F:heme binding"/>
    <property type="evidence" value="ECO:0007669"/>
    <property type="project" value="InterPro"/>
</dbReference>
<evidence type="ECO:0000256" key="5">
    <source>
        <dbReference type="ARBA" id="ARBA00023002"/>
    </source>
</evidence>
<dbReference type="GO" id="GO:0009055">
    <property type="term" value="F:electron transfer activity"/>
    <property type="evidence" value="ECO:0007669"/>
    <property type="project" value="InterPro"/>
</dbReference>
<evidence type="ECO:0000313" key="9">
    <source>
        <dbReference type="EMBL" id="SFW57037.1"/>
    </source>
</evidence>
<dbReference type="InterPro" id="IPR009056">
    <property type="entry name" value="Cyt_c-like_dom"/>
</dbReference>
<dbReference type="AlphaFoldDB" id="A0A1K1QBD9"/>
<keyword evidence="3 7" id="KW-0479">Metal-binding</keyword>
<dbReference type="PANTHER" id="PTHR30600:SF10">
    <property type="entry name" value="BLL6722 PROTEIN"/>
    <property type="match status" value="1"/>
</dbReference>
<keyword evidence="4" id="KW-0732">Signal</keyword>
<keyword evidence="5" id="KW-0560">Oxidoreductase</keyword>
<dbReference type="EMBL" id="FPIY01000003">
    <property type="protein sequence ID" value="SFW57037.1"/>
    <property type="molecule type" value="Genomic_DNA"/>
</dbReference>
<dbReference type="Gene3D" id="1.10.760.10">
    <property type="entry name" value="Cytochrome c-like domain"/>
    <property type="match status" value="2"/>
</dbReference>
<evidence type="ECO:0000259" key="8">
    <source>
        <dbReference type="PROSITE" id="PS51007"/>
    </source>
</evidence>
<dbReference type="InterPro" id="IPR051395">
    <property type="entry name" value="Cytochrome_c_Peroxidase/MauG"/>
</dbReference>
<dbReference type="STRING" id="76595.SAMN05660313_02545"/>
<proteinExistence type="predicted"/>
<sequence length="620" mass="70466">MLQGLFNINLHNKMLKKSLRVLAVLLLLASACKEKENYKKTITKDNVKWKLAQDYYLEHITTATNLVDSLALLKIEDSAAKPLFFKLRAAFKKAEPYAGVLNSAVTHRANGPALPIYNDDSGRVVAPIGLQKLEETLFTEGATQKDYLRELYYQKGFLTNLKVNIKEKKLNPKRFFIGTHQQLMRITSLALVGFDTPATGKSIAETAISLESLHTVYKLSIQPLITQEDNNLDLKFTKNIKNAIAFINKDSGFNTFDRYTFIREYLNPITRNWVKIRQISGLWDGKTNAFPYNFDAPTFFEEDSFNVNYFLDVNDRNPSKEKIALGEKLFFDEKLSETGTMSCATCHLPGKGYTDGLALSKDNKNNLQQRNTPTLLNSIYQKAFFWDGRANTIENQISAVFKNDKEFNTDVHRFSGNILKDTAYITQFKKVFGTIPKSNKETVRAISVYVSTLNGFNSKFDKDMRGETNSFTTEEKNGFNLFMGKALCATCHFIPLTNGTVPPYFNETEKEVIGVPKNSKNKEIDTDRGFYWVFKESIHDKMFKTPTIRNIDSTGPYMHNGIYNTLEEVINFYNLGGGAGLGFNLEHQTLPFDELNLTEKEQKELVAFMHTLTDTAVSIN</sequence>
<dbReference type="Gene3D" id="1.20.1420.20">
    <property type="entry name" value="M75 peptidase, HXXE motif"/>
    <property type="match status" value="1"/>
</dbReference>
<name>A0A1K1QBD9_9FLAO</name>
<dbReference type="InterPro" id="IPR038352">
    <property type="entry name" value="Imelysin_sf"/>
</dbReference>
<dbReference type="InterPro" id="IPR004852">
    <property type="entry name" value="Di-haem_cyt_c_peroxidsae"/>
</dbReference>
<dbReference type="GO" id="GO:0004130">
    <property type="term" value="F:cytochrome-c peroxidase activity"/>
    <property type="evidence" value="ECO:0007669"/>
    <property type="project" value="TreeGrafter"/>
</dbReference>
<dbReference type="SUPFAM" id="SSF46626">
    <property type="entry name" value="Cytochrome c"/>
    <property type="match status" value="2"/>
</dbReference>
<dbReference type="Pfam" id="PF03150">
    <property type="entry name" value="CCP_MauG"/>
    <property type="match status" value="1"/>
</dbReference>
<evidence type="ECO:0000256" key="2">
    <source>
        <dbReference type="ARBA" id="ARBA00022617"/>
    </source>
</evidence>
<keyword evidence="6 7" id="KW-0408">Iron</keyword>
<evidence type="ECO:0000256" key="7">
    <source>
        <dbReference type="PROSITE-ProRule" id="PRU00433"/>
    </source>
</evidence>
<accession>A0A1K1QBD9</accession>
<evidence type="ECO:0000313" key="10">
    <source>
        <dbReference type="Proteomes" id="UP000183257"/>
    </source>
</evidence>
<keyword evidence="9" id="KW-0575">Peroxidase</keyword>
<feature type="domain" description="Cytochrome c" evidence="8">
    <location>
        <begin position="321"/>
        <end position="454"/>
    </location>
</feature>
<organism evidence="9 10">
    <name type="scientific">Cellulophaga fucicola</name>
    <dbReference type="NCBI Taxonomy" id="76595"/>
    <lineage>
        <taxon>Bacteria</taxon>
        <taxon>Pseudomonadati</taxon>
        <taxon>Bacteroidota</taxon>
        <taxon>Flavobacteriia</taxon>
        <taxon>Flavobacteriales</taxon>
        <taxon>Flavobacteriaceae</taxon>
        <taxon>Cellulophaga</taxon>
    </lineage>
</organism>
<keyword evidence="2 7" id="KW-0349">Heme</keyword>
<dbReference type="Proteomes" id="UP000183257">
    <property type="component" value="Unassembled WGS sequence"/>
</dbReference>
<evidence type="ECO:0000256" key="6">
    <source>
        <dbReference type="ARBA" id="ARBA00023004"/>
    </source>
</evidence>
<dbReference type="PANTHER" id="PTHR30600">
    <property type="entry name" value="CYTOCHROME C PEROXIDASE-RELATED"/>
    <property type="match status" value="1"/>
</dbReference>
<evidence type="ECO:0000256" key="1">
    <source>
        <dbReference type="ARBA" id="ARBA00004196"/>
    </source>
</evidence>
<evidence type="ECO:0000256" key="3">
    <source>
        <dbReference type="ARBA" id="ARBA00022723"/>
    </source>
</evidence>
<gene>
    <name evidence="9" type="ORF">SAMN05660313_02545</name>
</gene>
<comment type="subcellular location">
    <subcellularLocation>
        <location evidence="1">Cell envelope</location>
    </subcellularLocation>
</comment>
<dbReference type="GO" id="GO:0046872">
    <property type="term" value="F:metal ion binding"/>
    <property type="evidence" value="ECO:0007669"/>
    <property type="project" value="UniProtKB-KW"/>
</dbReference>
<dbReference type="InterPro" id="IPR036909">
    <property type="entry name" value="Cyt_c-like_dom_sf"/>
</dbReference>
<protein>
    <submittedName>
        <fullName evidence="9">Cytochrome c peroxidase</fullName>
    </submittedName>
</protein>